<dbReference type="SUPFAM" id="SSF46785">
    <property type="entry name" value="Winged helix' DNA-binding domain"/>
    <property type="match status" value="1"/>
</dbReference>
<dbReference type="PANTHER" id="PTHR30136">
    <property type="entry name" value="HELIX-TURN-HELIX TRANSCRIPTIONAL REGULATOR, ICLR FAMILY"/>
    <property type="match status" value="1"/>
</dbReference>
<dbReference type="Pfam" id="PF01614">
    <property type="entry name" value="IclR_C"/>
    <property type="match status" value="1"/>
</dbReference>
<dbReference type="OrthoDB" id="6057486at2"/>
<dbReference type="InterPro" id="IPR050707">
    <property type="entry name" value="HTH_MetabolicPath_Reg"/>
</dbReference>
<dbReference type="InterPro" id="IPR005471">
    <property type="entry name" value="Tscrpt_reg_IclR_N"/>
</dbReference>
<dbReference type="Proteomes" id="UP000193355">
    <property type="component" value="Unassembled WGS sequence"/>
</dbReference>
<dbReference type="SUPFAM" id="SSF55781">
    <property type="entry name" value="GAF domain-like"/>
    <property type="match status" value="1"/>
</dbReference>
<dbReference type="InterPro" id="IPR029016">
    <property type="entry name" value="GAF-like_dom_sf"/>
</dbReference>
<dbReference type="InterPro" id="IPR036388">
    <property type="entry name" value="WH-like_DNA-bd_sf"/>
</dbReference>
<protein>
    <submittedName>
        <fullName evidence="6">Transcriptional regulator, IclR family</fullName>
    </submittedName>
</protein>
<organism evidence="6 7">
    <name type="scientific">Dethiosulfovibrio salsuginis</name>
    <dbReference type="NCBI Taxonomy" id="561720"/>
    <lineage>
        <taxon>Bacteria</taxon>
        <taxon>Thermotogati</taxon>
        <taxon>Synergistota</taxon>
        <taxon>Synergistia</taxon>
        <taxon>Synergistales</taxon>
        <taxon>Dethiosulfovibrionaceae</taxon>
        <taxon>Dethiosulfovibrio</taxon>
    </lineage>
</organism>
<evidence type="ECO:0000256" key="1">
    <source>
        <dbReference type="ARBA" id="ARBA00023015"/>
    </source>
</evidence>
<evidence type="ECO:0000313" key="6">
    <source>
        <dbReference type="EMBL" id="SMG20162.1"/>
    </source>
</evidence>
<reference evidence="7" key="1">
    <citation type="submission" date="2017-04" db="EMBL/GenBank/DDBJ databases">
        <authorList>
            <person name="Varghese N."/>
            <person name="Submissions S."/>
        </authorList>
    </citation>
    <scope>NUCLEOTIDE SEQUENCE [LARGE SCALE GENOMIC DNA]</scope>
    <source>
        <strain evidence="7">USBA 82</strain>
    </source>
</reference>
<feature type="domain" description="HTH iclR-type" evidence="4">
    <location>
        <begin position="8"/>
        <end position="70"/>
    </location>
</feature>
<dbReference type="InterPro" id="IPR014757">
    <property type="entry name" value="Tscrpt_reg_IclR_C"/>
</dbReference>
<dbReference type="STRING" id="561720.SAMN06275492_10664"/>
<evidence type="ECO:0000259" key="5">
    <source>
        <dbReference type="PROSITE" id="PS51078"/>
    </source>
</evidence>
<proteinExistence type="predicted"/>
<dbReference type="Pfam" id="PF09339">
    <property type="entry name" value="HTH_IclR"/>
    <property type="match status" value="1"/>
</dbReference>
<accession>A0A1X7IYD5</accession>
<name>A0A1X7IYD5_9BACT</name>
<dbReference type="PROSITE" id="PS51078">
    <property type="entry name" value="ICLR_ED"/>
    <property type="match status" value="1"/>
</dbReference>
<dbReference type="Gene3D" id="1.10.10.10">
    <property type="entry name" value="Winged helix-like DNA-binding domain superfamily/Winged helix DNA-binding domain"/>
    <property type="match status" value="1"/>
</dbReference>
<keyword evidence="7" id="KW-1185">Reference proteome</keyword>
<dbReference type="InterPro" id="IPR036390">
    <property type="entry name" value="WH_DNA-bd_sf"/>
</dbReference>
<dbReference type="PANTHER" id="PTHR30136:SF35">
    <property type="entry name" value="HTH-TYPE TRANSCRIPTIONAL REGULATOR RV1719"/>
    <property type="match status" value="1"/>
</dbReference>
<dbReference type="SMART" id="SM00346">
    <property type="entry name" value="HTH_ICLR"/>
    <property type="match status" value="1"/>
</dbReference>
<evidence type="ECO:0000256" key="2">
    <source>
        <dbReference type="ARBA" id="ARBA00023125"/>
    </source>
</evidence>
<feature type="domain" description="IclR-ED" evidence="5">
    <location>
        <begin position="71"/>
        <end position="244"/>
    </location>
</feature>
<evidence type="ECO:0000256" key="3">
    <source>
        <dbReference type="ARBA" id="ARBA00023163"/>
    </source>
</evidence>
<dbReference type="EMBL" id="FXBB01000006">
    <property type="protein sequence ID" value="SMG20162.1"/>
    <property type="molecule type" value="Genomic_DNA"/>
</dbReference>
<dbReference type="AlphaFoldDB" id="A0A1X7IYD5"/>
<keyword evidence="2" id="KW-0238">DNA-binding</keyword>
<dbReference type="RefSeq" id="WP_085544060.1">
    <property type="nucleotide sequence ID" value="NZ_FXBB01000006.1"/>
</dbReference>
<sequence>MNDPKERLDAVGKVVQIMDLLCTSDETLTIREIETRSGIPRSTVHRFLTSLEQQEWVYRDTHSDSYRPGIRFFLLHNLGTFYQELTEIADPIMNELVKTTGKTAIMSVLEGTTGLCIHTVEPLLSMKFVAHKGMTIPLHTGATGKVLLAFCKDRTRDRILSSMTDQGRASSLRHQIETIRAQGYAVSKEEWIEHAGDISVPVFDSKGFFVAQLGIAGLASSFDDHEEELLKLVRDGASKIAKSL</sequence>
<gene>
    <name evidence="6" type="ORF">SAMN06275492_10664</name>
</gene>
<evidence type="ECO:0000313" key="7">
    <source>
        <dbReference type="Proteomes" id="UP000193355"/>
    </source>
</evidence>
<dbReference type="Gene3D" id="3.30.450.40">
    <property type="match status" value="1"/>
</dbReference>
<keyword evidence="1" id="KW-0805">Transcription regulation</keyword>
<dbReference type="GO" id="GO:0003677">
    <property type="term" value="F:DNA binding"/>
    <property type="evidence" value="ECO:0007669"/>
    <property type="project" value="UniProtKB-KW"/>
</dbReference>
<evidence type="ECO:0000259" key="4">
    <source>
        <dbReference type="PROSITE" id="PS51077"/>
    </source>
</evidence>
<dbReference type="GO" id="GO:0045892">
    <property type="term" value="P:negative regulation of DNA-templated transcription"/>
    <property type="evidence" value="ECO:0007669"/>
    <property type="project" value="TreeGrafter"/>
</dbReference>
<keyword evidence="3" id="KW-0804">Transcription</keyword>
<dbReference type="GO" id="GO:0003700">
    <property type="term" value="F:DNA-binding transcription factor activity"/>
    <property type="evidence" value="ECO:0007669"/>
    <property type="project" value="TreeGrafter"/>
</dbReference>
<dbReference type="PROSITE" id="PS51077">
    <property type="entry name" value="HTH_ICLR"/>
    <property type="match status" value="1"/>
</dbReference>